<keyword evidence="3" id="KW-1185">Reference proteome</keyword>
<organism evidence="2 3">
    <name type="scientific">Physocladia obscura</name>
    <dbReference type="NCBI Taxonomy" id="109957"/>
    <lineage>
        <taxon>Eukaryota</taxon>
        <taxon>Fungi</taxon>
        <taxon>Fungi incertae sedis</taxon>
        <taxon>Chytridiomycota</taxon>
        <taxon>Chytridiomycota incertae sedis</taxon>
        <taxon>Chytridiomycetes</taxon>
        <taxon>Chytridiales</taxon>
        <taxon>Chytriomycetaceae</taxon>
        <taxon>Physocladia</taxon>
    </lineage>
</organism>
<keyword evidence="1" id="KW-0732">Signal</keyword>
<dbReference type="EMBL" id="JADGJH010000854">
    <property type="protein sequence ID" value="KAJ3121804.1"/>
    <property type="molecule type" value="Genomic_DNA"/>
</dbReference>
<gene>
    <name evidence="2" type="ORF">HK100_012231</name>
</gene>
<proteinExistence type="predicted"/>
<comment type="caution">
    <text evidence="2">The sequence shown here is derived from an EMBL/GenBank/DDBJ whole genome shotgun (WGS) entry which is preliminary data.</text>
</comment>
<sequence length="296" mass="30798">MLFSLIFSAAAAFAAPVERDITLPTGANHQLFNGAKNGAGGIINTASANTLKYYNGPVISNVTVQPLWYKSAPTYASNILSFYKGVTGSAWIALLTQYNEAKYPGTLGSGTSASTAITIPAISTSNPSSFDDTNIQTLLKSLVASKTIVPTAHTYFPIHFPSGYTITESGSTSCVDFCAYHGTIDISSTTNNNGQTYLYYGVLPDQGGSCAGGCGSNSQTVNNLFSVSSHELAEAITDPAVGVATTVGSPLAWYNSNNGEIGDICNAEQSTTVGRDGVTYVVQKLWSNSAGACVAK</sequence>
<evidence type="ECO:0000313" key="2">
    <source>
        <dbReference type="EMBL" id="KAJ3121804.1"/>
    </source>
</evidence>
<accession>A0AAD5T050</accession>
<dbReference type="Proteomes" id="UP001211907">
    <property type="component" value="Unassembled WGS sequence"/>
</dbReference>
<name>A0AAD5T050_9FUNG</name>
<dbReference type="AlphaFoldDB" id="A0AAD5T050"/>
<protein>
    <recommendedName>
        <fullName evidence="4">Phosphate-induced protein 1 conserved region-domain-containing protein</fullName>
    </recommendedName>
</protein>
<evidence type="ECO:0008006" key="4">
    <source>
        <dbReference type="Google" id="ProtNLM"/>
    </source>
</evidence>
<evidence type="ECO:0000256" key="1">
    <source>
        <dbReference type="SAM" id="SignalP"/>
    </source>
</evidence>
<reference evidence="2" key="1">
    <citation type="submission" date="2020-05" db="EMBL/GenBank/DDBJ databases">
        <title>Phylogenomic resolution of chytrid fungi.</title>
        <authorList>
            <person name="Stajich J.E."/>
            <person name="Amses K."/>
            <person name="Simmons R."/>
            <person name="Seto K."/>
            <person name="Myers J."/>
            <person name="Bonds A."/>
            <person name="Quandt C.A."/>
            <person name="Barry K."/>
            <person name="Liu P."/>
            <person name="Grigoriev I."/>
            <person name="Longcore J.E."/>
            <person name="James T.Y."/>
        </authorList>
    </citation>
    <scope>NUCLEOTIDE SEQUENCE</scope>
    <source>
        <strain evidence="2">JEL0513</strain>
    </source>
</reference>
<feature type="chain" id="PRO_5042060413" description="Phosphate-induced protein 1 conserved region-domain-containing protein" evidence="1">
    <location>
        <begin position="20"/>
        <end position="296"/>
    </location>
</feature>
<evidence type="ECO:0000313" key="3">
    <source>
        <dbReference type="Proteomes" id="UP001211907"/>
    </source>
</evidence>
<feature type="signal peptide" evidence="1">
    <location>
        <begin position="1"/>
        <end position="19"/>
    </location>
</feature>